<keyword evidence="2" id="KW-1185">Reference proteome</keyword>
<comment type="caution">
    <text evidence="1">The sequence shown here is derived from an EMBL/GenBank/DDBJ whole genome shotgun (WGS) entry which is preliminary data.</text>
</comment>
<accession>A0ABU6VEB9</accession>
<sequence>MRNTAHLPLKLECLSRGGYPTRGIDKFEVGCRIEIETATHSLNLSGLYPLLTPHHHSPHPCPNTTPTLLSHSDTASQRSPGRLCLHCPLCQPFSGSPIFSAIAVESSSSSSTLGFLSSPPTAISESLQISFDMLASVLPSSGDRAAHRRSLRRRHCHAHTGALSPLLTFGLQSPPSMATCPLSHRFRFNYPFPDLVQSNCHHRLTRKHSANIDLMASNFEILGRNGYSGEKGENQYHESSLLCLSQTPLWNPVCFGCKKSVGGVLELQRHRGLTSKQCQLCTSLLSTKAVEGVVLNLSKSMNPTKLRQKVIV</sequence>
<proteinExistence type="predicted"/>
<evidence type="ECO:0000313" key="2">
    <source>
        <dbReference type="Proteomes" id="UP001341840"/>
    </source>
</evidence>
<name>A0ABU6VEB9_9FABA</name>
<evidence type="ECO:0000313" key="1">
    <source>
        <dbReference type="EMBL" id="MED6171297.1"/>
    </source>
</evidence>
<organism evidence="1 2">
    <name type="scientific">Stylosanthes scabra</name>
    <dbReference type="NCBI Taxonomy" id="79078"/>
    <lineage>
        <taxon>Eukaryota</taxon>
        <taxon>Viridiplantae</taxon>
        <taxon>Streptophyta</taxon>
        <taxon>Embryophyta</taxon>
        <taxon>Tracheophyta</taxon>
        <taxon>Spermatophyta</taxon>
        <taxon>Magnoliopsida</taxon>
        <taxon>eudicotyledons</taxon>
        <taxon>Gunneridae</taxon>
        <taxon>Pentapetalae</taxon>
        <taxon>rosids</taxon>
        <taxon>fabids</taxon>
        <taxon>Fabales</taxon>
        <taxon>Fabaceae</taxon>
        <taxon>Papilionoideae</taxon>
        <taxon>50 kb inversion clade</taxon>
        <taxon>dalbergioids sensu lato</taxon>
        <taxon>Dalbergieae</taxon>
        <taxon>Pterocarpus clade</taxon>
        <taxon>Stylosanthes</taxon>
    </lineage>
</organism>
<protein>
    <submittedName>
        <fullName evidence="1">Uncharacterized protein</fullName>
    </submittedName>
</protein>
<dbReference type="Proteomes" id="UP001341840">
    <property type="component" value="Unassembled WGS sequence"/>
</dbReference>
<dbReference type="EMBL" id="JASCZI010151243">
    <property type="protein sequence ID" value="MED6171297.1"/>
    <property type="molecule type" value="Genomic_DNA"/>
</dbReference>
<reference evidence="1 2" key="1">
    <citation type="journal article" date="2023" name="Plants (Basel)">
        <title>Bridging the Gap: Combining Genomics and Transcriptomics Approaches to Understand Stylosanthes scabra, an Orphan Legume from the Brazilian Caatinga.</title>
        <authorList>
            <person name="Ferreira-Neto J.R.C."/>
            <person name="da Silva M.D."/>
            <person name="Binneck E."/>
            <person name="de Melo N.F."/>
            <person name="da Silva R.H."/>
            <person name="de Melo A.L.T.M."/>
            <person name="Pandolfi V."/>
            <person name="Bustamante F.O."/>
            <person name="Brasileiro-Vidal A.C."/>
            <person name="Benko-Iseppon A.M."/>
        </authorList>
    </citation>
    <scope>NUCLEOTIDE SEQUENCE [LARGE SCALE GENOMIC DNA]</scope>
    <source>
        <tissue evidence="1">Leaves</tissue>
    </source>
</reference>
<gene>
    <name evidence="1" type="ORF">PIB30_039464</name>
</gene>